<dbReference type="RefSeq" id="WP_007347483.1">
    <property type="nucleotide sequence ID" value="NZ_CALY02000061.1"/>
</dbReference>
<feature type="compositionally biased region" description="Basic and acidic residues" evidence="1">
    <location>
        <begin position="1"/>
        <end position="21"/>
    </location>
</feature>
<dbReference type="eggNOG" id="ENOG5031437">
    <property type="taxonomic scope" value="Bacteria"/>
</dbReference>
<dbReference type="EMBL" id="AILY01000029">
    <property type="protein sequence ID" value="EJF84964.1"/>
    <property type="molecule type" value="Genomic_DNA"/>
</dbReference>
<sequence>MKTKTTENENKKNLSSETEKNLKKRRESVDAVISTHAIEGITLHSKTLKILEEYARGNISLEEFNTLMDNTTL</sequence>
<feature type="region of interest" description="Disordered" evidence="1">
    <location>
        <begin position="1"/>
        <end position="27"/>
    </location>
</feature>
<dbReference type="Gene3D" id="1.10.8.1050">
    <property type="entry name" value="Antitoxin VbhA-like"/>
    <property type="match status" value="1"/>
</dbReference>
<evidence type="ECO:0008006" key="4">
    <source>
        <dbReference type="Google" id="ProtNLM"/>
    </source>
</evidence>
<gene>
    <name evidence="2" type="ORF">MCY_01347</name>
</gene>
<evidence type="ECO:0000313" key="3">
    <source>
        <dbReference type="Proteomes" id="UP000001077"/>
    </source>
</evidence>
<accession>J0QPN6</accession>
<dbReference type="HOGENOM" id="CLU_204397_0_0_5"/>
<dbReference type="OrthoDB" id="7924041at2"/>
<protein>
    <recommendedName>
        <fullName evidence="4">Antitoxin VbhA domain-containing protein</fullName>
    </recommendedName>
</protein>
<proteinExistence type="predicted"/>
<comment type="caution">
    <text evidence="2">The sequence shown here is derived from an EMBL/GenBank/DDBJ whole genome shotgun (WGS) entry which is preliminary data.</text>
</comment>
<dbReference type="InterPro" id="IPR043038">
    <property type="entry name" value="VbhA_sf"/>
</dbReference>
<keyword evidence="3" id="KW-1185">Reference proteome</keyword>
<evidence type="ECO:0000313" key="2">
    <source>
        <dbReference type="EMBL" id="EJF84964.1"/>
    </source>
</evidence>
<dbReference type="CDD" id="cd11586">
    <property type="entry name" value="VbhA_like"/>
    <property type="match status" value="1"/>
</dbReference>
<organism evidence="2 3">
    <name type="scientific">Bartonella rattimassiliensis 15908</name>
    <dbReference type="NCBI Taxonomy" id="1094556"/>
    <lineage>
        <taxon>Bacteria</taxon>
        <taxon>Pseudomonadati</taxon>
        <taxon>Pseudomonadota</taxon>
        <taxon>Alphaproteobacteria</taxon>
        <taxon>Hyphomicrobiales</taxon>
        <taxon>Bartonellaceae</taxon>
        <taxon>Bartonella</taxon>
    </lineage>
</organism>
<reference evidence="2 3" key="1">
    <citation type="submission" date="2012-03" db="EMBL/GenBank/DDBJ databases">
        <title>The Genome Sequence of Bartonella rattimassiliensis 15908.</title>
        <authorList>
            <consortium name="The Broad Institute Genome Sequencing Platform"/>
            <consortium name="The Broad Institute Genome Sequencing Center for Infectious Disease"/>
            <person name="Feldgarden M."/>
            <person name="Kirby J."/>
            <person name="Kosoy M."/>
            <person name="Birtles R."/>
            <person name="Probert W.S."/>
            <person name="Chiaraviglio L."/>
            <person name="Young S.K."/>
            <person name="Zeng Q."/>
            <person name="Gargeya S."/>
            <person name="Fitzgerald M."/>
            <person name="Haas B."/>
            <person name="Abouelleil A."/>
            <person name="Alvarado L."/>
            <person name="Arachchi H.M."/>
            <person name="Berlin A."/>
            <person name="Chapman S.B."/>
            <person name="Gearin G."/>
            <person name="Goldberg J."/>
            <person name="Griggs A."/>
            <person name="Gujja S."/>
            <person name="Hansen M."/>
            <person name="Heiman D."/>
            <person name="Howarth C."/>
            <person name="Larimer J."/>
            <person name="Lui A."/>
            <person name="MacDonald P.J.P."/>
            <person name="McCowen C."/>
            <person name="Montmayeur A."/>
            <person name="Murphy C."/>
            <person name="Neiman D."/>
            <person name="Pearson M."/>
            <person name="Priest M."/>
            <person name="Roberts A."/>
            <person name="Saif S."/>
            <person name="Shea T."/>
            <person name="Sisk P."/>
            <person name="Stolte C."/>
            <person name="Sykes S."/>
            <person name="Wortman J."/>
            <person name="Nusbaum C."/>
            <person name="Birren B."/>
        </authorList>
    </citation>
    <scope>NUCLEOTIDE SEQUENCE [LARGE SCALE GENOMIC DNA]</scope>
    <source>
        <strain evidence="2 3">15908</strain>
    </source>
</reference>
<dbReference type="PATRIC" id="fig|1094556.3.peg.1355"/>
<dbReference type="AlphaFoldDB" id="J0QPN6"/>
<name>J0QPN6_9HYPH</name>
<dbReference type="InterPro" id="IPR033788">
    <property type="entry name" value="VbhA-like"/>
</dbReference>
<dbReference type="STRING" id="1094556.MCY_01347"/>
<dbReference type="Proteomes" id="UP000001077">
    <property type="component" value="Unassembled WGS sequence"/>
</dbReference>
<evidence type="ECO:0000256" key="1">
    <source>
        <dbReference type="SAM" id="MobiDB-lite"/>
    </source>
</evidence>